<dbReference type="Proteomes" id="UP000001882">
    <property type="component" value="Chromosome"/>
</dbReference>
<accession>D1Z0V1</accession>
<dbReference type="EMBL" id="AP011532">
    <property type="protein sequence ID" value="BAI62323.1"/>
    <property type="molecule type" value="Genomic_DNA"/>
</dbReference>
<dbReference type="AlphaFoldDB" id="D1Z0V1"/>
<keyword evidence="1" id="KW-1133">Transmembrane helix</keyword>
<organism evidence="2 3">
    <name type="scientific">Methanocella paludicola (strain DSM 17711 / JCM 13418 / NBRC 101707 / SANAE)</name>
    <dbReference type="NCBI Taxonomy" id="304371"/>
    <lineage>
        <taxon>Archaea</taxon>
        <taxon>Methanobacteriati</taxon>
        <taxon>Methanobacteriota</taxon>
        <taxon>Stenosarchaea group</taxon>
        <taxon>Methanomicrobia</taxon>
        <taxon>Methanocellales</taxon>
        <taxon>Methanocellaceae</taxon>
        <taxon>Methanocella</taxon>
    </lineage>
</organism>
<sequence>MKHPDLSYFPTGTASILVLITGITVMTDMSTELMKAINFDPLIYSIITMIFGLIFVVWFIHEIRLSYTPRSI</sequence>
<reference evidence="2 3" key="2">
    <citation type="journal article" date="2008" name="Int. J. Syst. Evol. Microbiol.">
        <title>Methanocella paludicola gen. nov., sp. nov., a methane-producing archaeon, the first isolate of the lineage 'Rice Cluster I', and proposal of the new archaeal order Methanocellales ord. nov.</title>
        <authorList>
            <person name="Sakai S."/>
            <person name="Imachi H."/>
            <person name="Hanada S."/>
            <person name="Ohashi A."/>
            <person name="Harada H."/>
            <person name="Kamagata Y."/>
        </authorList>
    </citation>
    <scope>NUCLEOTIDE SEQUENCE [LARGE SCALE GENOMIC DNA]</scope>
    <source>
        <strain evidence="3">DSM 17711 / JCM 13418 / NBRC 101707 / SANAE</strain>
    </source>
</reference>
<gene>
    <name evidence="2" type="ordered locus">MCP_2251</name>
</gene>
<feature type="transmembrane region" description="Helical" evidence="1">
    <location>
        <begin position="41"/>
        <end position="61"/>
    </location>
</feature>
<keyword evidence="1" id="KW-0812">Transmembrane</keyword>
<evidence type="ECO:0000313" key="3">
    <source>
        <dbReference type="Proteomes" id="UP000001882"/>
    </source>
</evidence>
<evidence type="ECO:0000313" key="2">
    <source>
        <dbReference type="EMBL" id="BAI62323.1"/>
    </source>
</evidence>
<reference evidence="2 3" key="1">
    <citation type="journal article" date="2007" name="Appl. Environ. Microbiol.">
        <title>Isolation of key methanogens for global methane emission from rice paddy fields: a novel isolate affiliated with the clone cluster rice cluster I.</title>
        <authorList>
            <person name="Sakai S."/>
            <person name="Imachi H."/>
            <person name="Sekiguchi Y."/>
            <person name="Ohashi A."/>
            <person name="Harada H."/>
            <person name="Kamagata Y."/>
        </authorList>
    </citation>
    <scope>NUCLEOTIDE SEQUENCE [LARGE SCALE GENOMIC DNA]</scope>
    <source>
        <strain evidence="3">DSM 17711 / JCM 13418 / NBRC 101707 / SANAE</strain>
    </source>
</reference>
<feature type="transmembrane region" description="Helical" evidence="1">
    <location>
        <begin position="6"/>
        <end position="29"/>
    </location>
</feature>
<name>D1Z0V1_METPS</name>
<dbReference type="RefSeq" id="WP_012900997.1">
    <property type="nucleotide sequence ID" value="NC_013665.1"/>
</dbReference>
<dbReference type="KEGG" id="mpd:MCP_2251"/>
<dbReference type="STRING" id="304371.MCP_2251"/>
<dbReference type="GeneID" id="38937812"/>
<reference evidence="3" key="3">
    <citation type="journal article" date="2011" name="PLoS ONE">
        <title>Genome sequence of a mesophilic hydrogenotrophic methanogen Methanocella paludicola, the first cultivated representative of the order Methanocellales.</title>
        <authorList>
            <person name="Sakai S."/>
            <person name="Takaki Y."/>
            <person name="Shimamura S."/>
            <person name="Sekine M."/>
            <person name="Tajima T."/>
            <person name="Kosugi H."/>
            <person name="Ichikawa N."/>
            <person name="Tasumi E."/>
            <person name="Hiraki A.T."/>
            <person name="Shimizu A."/>
            <person name="Kato Y."/>
            <person name="Nishiko R."/>
            <person name="Mori K."/>
            <person name="Fujita N."/>
            <person name="Imachi H."/>
            <person name="Takai K."/>
        </authorList>
    </citation>
    <scope>NUCLEOTIDE SEQUENCE [LARGE SCALE GENOMIC DNA]</scope>
    <source>
        <strain evidence="3">DSM 17711 / JCM 13418 / NBRC 101707 / SANAE</strain>
    </source>
</reference>
<protein>
    <submittedName>
        <fullName evidence="2">Uncharacterized protein</fullName>
    </submittedName>
</protein>
<keyword evidence="1" id="KW-0472">Membrane</keyword>
<proteinExistence type="predicted"/>
<evidence type="ECO:0000256" key="1">
    <source>
        <dbReference type="SAM" id="Phobius"/>
    </source>
</evidence>
<dbReference type="InParanoid" id="D1Z0V1"/>
<keyword evidence="3" id="KW-1185">Reference proteome</keyword>